<dbReference type="RefSeq" id="WP_357987321.1">
    <property type="nucleotide sequence ID" value="NZ_JBFAIH010000031.1"/>
</dbReference>
<dbReference type="EMBL" id="JBFAIH010000031">
    <property type="protein sequence ID" value="MEV0367561.1"/>
    <property type="molecule type" value="Genomic_DNA"/>
</dbReference>
<comment type="caution">
    <text evidence="1">The sequence shown here is derived from an EMBL/GenBank/DDBJ whole genome shotgun (WGS) entry which is preliminary data.</text>
</comment>
<accession>A0ABV3FIR6</accession>
<protein>
    <submittedName>
        <fullName evidence="1">Uncharacterized protein</fullName>
    </submittedName>
</protein>
<dbReference type="Proteomes" id="UP001551658">
    <property type="component" value="Unassembled WGS sequence"/>
</dbReference>
<proteinExistence type="predicted"/>
<name>A0ABV3FIR6_9NOCA</name>
<organism evidence="1 2">
    <name type="scientific">Nocardia fusca</name>
    <dbReference type="NCBI Taxonomy" id="941183"/>
    <lineage>
        <taxon>Bacteria</taxon>
        <taxon>Bacillati</taxon>
        <taxon>Actinomycetota</taxon>
        <taxon>Actinomycetes</taxon>
        <taxon>Mycobacteriales</taxon>
        <taxon>Nocardiaceae</taxon>
        <taxon>Nocardia</taxon>
    </lineage>
</organism>
<sequence>MNKLYGYRYKPGGMVFELPGRGLDSATADVISRRLQQRHNGNPETVELVEQVGGGWWVVPLPGDETEAVAQ</sequence>
<keyword evidence="2" id="KW-1185">Reference proteome</keyword>
<evidence type="ECO:0000313" key="1">
    <source>
        <dbReference type="EMBL" id="MEV0367561.1"/>
    </source>
</evidence>
<gene>
    <name evidence="1" type="ORF">AB0H72_33230</name>
</gene>
<reference evidence="1 2" key="1">
    <citation type="submission" date="2024-06" db="EMBL/GenBank/DDBJ databases">
        <title>The Natural Products Discovery Center: Release of the First 8490 Sequenced Strains for Exploring Actinobacteria Biosynthetic Diversity.</title>
        <authorList>
            <person name="Kalkreuter E."/>
            <person name="Kautsar S.A."/>
            <person name="Yang D."/>
            <person name="Bader C.D."/>
            <person name="Teijaro C.N."/>
            <person name="Fluegel L."/>
            <person name="Davis C.M."/>
            <person name="Simpson J.R."/>
            <person name="Lauterbach L."/>
            <person name="Steele A.D."/>
            <person name="Gui C."/>
            <person name="Meng S."/>
            <person name="Li G."/>
            <person name="Viehrig K."/>
            <person name="Ye F."/>
            <person name="Su P."/>
            <person name="Kiefer A.F."/>
            <person name="Nichols A."/>
            <person name="Cepeda A.J."/>
            <person name="Yan W."/>
            <person name="Fan B."/>
            <person name="Jiang Y."/>
            <person name="Adhikari A."/>
            <person name="Zheng C.-J."/>
            <person name="Schuster L."/>
            <person name="Cowan T.M."/>
            <person name="Smanski M.J."/>
            <person name="Chevrette M.G."/>
            <person name="De Carvalho L.P.S."/>
            <person name="Shen B."/>
        </authorList>
    </citation>
    <scope>NUCLEOTIDE SEQUENCE [LARGE SCALE GENOMIC DNA]</scope>
    <source>
        <strain evidence="1 2">NPDC050671</strain>
    </source>
</reference>
<evidence type="ECO:0000313" key="2">
    <source>
        <dbReference type="Proteomes" id="UP001551658"/>
    </source>
</evidence>